<gene>
    <name evidence="2" type="ORF">JZO85_01690</name>
</gene>
<comment type="caution">
    <text evidence="2">The sequence shown here is derived from an EMBL/GenBank/DDBJ whole genome shotgun (WGS) entry which is preliminary data.</text>
</comment>
<evidence type="ECO:0000256" key="1">
    <source>
        <dbReference type="SAM" id="Phobius"/>
    </source>
</evidence>
<reference evidence="2 3" key="1">
    <citation type="submission" date="2021-03" db="EMBL/GenBank/DDBJ databases">
        <title>Enterococcal diversity collection.</title>
        <authorList>
            <person name="Gilmore M.S."/>
            <person name="Schwartzman J."/>
            <person name="Van Tyne D."/>
            <person name="Martin M."/>
            <person name="Earl A.M."/>
            <person name="Manson A.L."/>
            <person name="Straub T."/>
            <person name="Salamzade R."/>
            <person name="Saavedra J."/>
            <person name="Lebreton F."/>
            <person name="Prichula J."/>
            <person name="Schaufler K."/>
            <person name="Gaca A."/>
            <person name="Sgardioli B."/>
            <person name="Wagenaar J."/>
            <person name="Strong T."/>
        </authorList>
    </citation>
    <scope>NUCLEOTIDE SEQUENCE [LARGE SCALE GENOMIC DNA]</scope>
    <source>
        <strain evidence="2 3">MJM16</strain>
    </source>
</reference>
<dbReference type="EMBL" id="JAFLVR010000004">
    <property type="protein sequence ID" value="MBO0450961.1"/>
    <property type="molecule type" value="Genomic_DNA"/>
</dbReference>
<feature type="transmembrane region" description="Helical" evidence="1">
    <location>
        <begin position="50"/>
        <end position="66"/>
    </location>
</feature>
<evidence type="ECO:0000313" key="2">
    <source>
        <dbReference type="EMBL" id="MBO0450961.1"/>
    </source>
</evidence>
<dbReference type="Proteomes" id="UP000664495">
    <property type="component" value="Unassembled WGS sequence"/>
</dbReference>
<keyword evidence="1" id="KW-1133">Transmembrane helix</keyword>
<protein>
    <submittedName>
        <fullName evidence="2">Uncharacterized protein</fullName>
    </submittedName>
</protein>
<evidence type="ECO:0000313" key="3">
    <source>
        <dbReference type="Proteomes" id="UP000664495"/>
    </source>
</evidence>
<dbReference type="RefSeq" id="WP_207106773.1">
    <property type="nucleotide sequence ID" value="NZ_JAFLVR010000004.1"/>
</dbReference>
<organism evidence="2 3">
    <name type="scientific">Candidatus Enterococcus murrayae</name>
    <dbReference type="NCBI Taxonomy" id="2815321"/>
    <lineage>
        <taxon>Bacteria</taxon>
        <taxon>Bacillati</taxon>
        <taxon>Bacillota</taxon>
        <taxon>Bacilli</taxon>
        <taxon>Lactobacillales</taxon>
        <taxon>Enterococcaceae</taxon>
        <taxon>Enterococcus</taxon>
    </lineage>
</organism>
<proteinExistence type="predicted"/>
<accession>A0ABS3HBY5</accession>
<keyword evidence="1" id="KW-0472">Membrane</keyword>
<keyword evidence="3" id="KW-1185">Reference proteome</keyword>
<name>A0ABS3HBY5_9ENTE</name>
<sequence length="294" mass="32715">MGKDLASFFESNEEEIVTEFFSIKDNVLHFDSVSIQLSNISRIFTGKRKLKLPIPIIIVFVVSLLVLSLQPVIGLIGMGLSGFYLYMIYQQYNNNKQFLIINLNSGYNYLINFKDGDFMEQVRTVLEKAFSKNTSATVNIAQQRIIQGDNHSHVVVGDFANVNSGVQKDSDIHSHNSNSYNANDNSTSTTIGDIKDSTISSSTFGNQNQQVTKSNEAFDWALTRKELQSVISQIKIDSPVKEASEKALIAAEKEDEKEFNAVLKENKSIFMSELFMNTASGVLAQIISTVLGIV</sequence>
<keyword evidence="1" id="KW-0812">Transmembrane</keyword>